<evidence type="ECO:0000256" key="1">
    <source>
        <dbReference type="SAM" id="SignalP"/>
    </source>
</evidence>
<sequence length="240" mass="26187">MFFSKFSSSAPISLSLLSVAALDCLVEPDIDARRGYLAGLLRGLWVPRYTRLSDDKASQQALAQFLDDLQCNVLHARLASGSDDICLSNTLQDEEGGNNDETAAFLKLHKVTPLTSENMSTSVQLTSALQTPLQSLYQTVHQVYAPLLLRDDARASLLSQKLKDVLLELDAGLAGTVLLQGGSDAKKPKAAPSDGDEGLMSIATMRDEFAYWEAMQDDARQARRAKKFRAVFDTLMICGV</sequence>
<name>A0A833T3V3_PHYIN</name>
<evidence type="ECO:0000313" key="3">
    <source>
        <dbReference type="EMBL" id="KAF4139746.1"/>
    </source>
</evidence>
<dbReference type="Proteomes" id="UP000602510">
    <property type="component" value="Unassembled WGS sequence"/>
</dbReference>
<organism evidence="2 4">
    <name type="scientific">Phytophthora infestans</name>
    <name type="common">Potato late blight agent</name>
    <name type="synonym">Botrytis infestans</name>
    <dbReference type="NCBI Taxonomy" id="4787"/>
    <lineage>
        <taxon>Eukaryota</taxon>
        <taxon>Sar</taxon>
        <taxon>Stramenopiles</taxon>
        <taxon>Oomycota</taxon>
        <taxon>Peronosporomycetes</taxon>
        <taxon>Peronosporales</taxon>
        <taxon>Peronosporaceae</taxon>
        <taxon>Phytophthora</taxon>
    </lineage>
</organism>
<comment type="caution">
    <text evidence="2">The sequence shown here is derived from an EMBL/GenBank/DDBJ whole genome shotgun (WGS) entry which is preliminary data.</text>
</comment>
<feature type="signal peptide" evidence="1">
    <location>
        <begin position="1"/>
        <end position="21"/>
    </location>
</feature>
<keyword evidence="1" id="KW-0732">Signal</keyword>
<feature type="chain" id="PRO_5036239716" evidence="1">
    <location>
        <begin position="22"/>
        <end position="240"/>
    </location>
</feature>
<evidence type="ECO:0000313" key="4">
    <source>
        <dbReference type="Proteomes" id="UP000602510"/>
    </source>
</evidence>
<dbReference type="EMBL" id="WSZM01000268">
    <property type="protein sequence ID" value="KAF4036374.1"/>
    <property type="molecule type" value="Genomic_DNA"/>
</dbReference>
<proteinExistence type="predicted"/>
<keyword evidence="4" id="KW-1185">Reference proteome</keyword>
<evidence type="ECO:0000313" key="2">
    <source>
        <dbReference type="EMBL" id="KAF4036374.1"/>
    </source>
</evidence>
<protein>
    <submittedName>
        <fullName evidence="2">Uncharacterized protein</fullName>
    </submittedName>
</protein>
<dbReference type="AlphaFoldDB" id="A0A833T3V3"/>
<accession>A0A833T3V3</accession>
<dbReference type="EMBL" id="JAACNO010001546">
    <property type="protein sequence ID" value="KAF4139746.1"/>
    <property type="molecule type" value="Genomic_DNA"/>
</dbReference>
<gene>
    <name evidence="2" type="ORF">GN244_ATG11579</name>
    <name evidence="3" type="ORF">GN958_ATG10987</name>
</gene>
<dbReference type="Proteomes" id="UP000704712">
    <property type="component" value="Unassembled WGS sequence"/>
</dbReference>
<reference evidence="2" key="1">
    <citation type="submission" date="2020-04" db="EMBL/GenBank/DDBJ databases">
        <title>Hybrid Assembly of Korean Phytophthora infestans isolates.</title>
        <authorList>
            <person name="Prokchorchik M."/>
            <person name="Lee Y."/>
            <person name="Seo J."/>
            <person name="Cho J.-H."/>
            <person name="Park Y.-E."/>
            <person name="Jang D.-C."/>
            <person name="Im J.-S."/>
            <person name="Choi J.-G."/>
            <person name="Park H.-J."/>
            <person name="Lee G.-B."/>
            <person name="Lee Y.-G."/>
            <person name="Hong S.-Y."/>
            <person name="Cho K."/>
            <person name="Sohn K.H."/>
        </authorList>
    </citation>
    <scope>NUCLEOTIDE SEQUENCE</scope>
    <source>
        <strain evidence="2">KR_1_A1</strain>
        <strain evidence="3">KR_2_A2</strain>
    </source>
</reference>